<proteinExistence type="predicted"/>
<reference evidence="1 2" key="1">
    <citation type="journal article" date="2018" name="IMA Fungus">
        <title>IMA Genome-F 9: Draft genome sequence of Annulohypoxylon stygium, Aspergillus mulundensis, Berkeleyomyces basicola (syn. Thielaviopsis basicola), Ceratocystis smalleyi, two Cercospora beticola strains, Coleophoma cylindrospora, Fusarium fracticaudum, Phialophora cf. hyalina, and Morchella septimelata.</title>
        <authorList>
            <person name="Wingfield B.D."/>
            <person name="Bills G.F."/>
            <person name="Dong Y."/>
            <person name="Huang W."/>
            <person name="Nel W.J."/>
            <person name="Swalarsk-Parry B.S."/>
            <person name="Vaghefi N."/>
            <person name="Wilken P.M."/>
            <person name="An Z."/>
            <person name="de Beer Z.W."/>
            <person name="De Vos L."/>
            <person name="Chen L."/>
            <person name="Duong T.A."/>
            <person name="Gao Y."/>
            <person name="Hammerbacher A."/>
            <person name="Kikkert J.R."/>
            <person name="Li Y."/>
            <person name="Li H."/>
            <person name="Li K."/>
            <person name="Li Q."/>
            <person name="Liu X."/>
            <person name="Ma X."/>
            <person name="Naidoo K."/>
            <person name="Pethybridge S.J."/>
            <person name="Sun J."/>
            <person name="Steenkamp E.T."/>
            <person name="van der Nest M.A."/>
            <person name="van Wyk S."/>
            <person name="Wingfield M.J."/>
            <person name="Xiong C."/>
            <person name="Yue Q."/>
            <person name="Zhang X."/>
        </authorList>
    </citation>
    <scope>NUCLEOTIDE SEQUENCE [LARGE SCALE GENOMIC DNA]</scope>
    <source>
        <strain evidence="1 2">BP 5553</strain>
    </source>
</reference>
<dbReference type="GeneID" id="43603383"/>
<dbReference type="EMBL" id="NPIC01000017">
    <property type="protein sequence ID" value="RDL29907.1"/>
    <property type="molecule type" value="Genomic_DNA"/>
</dbReference>
<keyword evidence="2" id="KW-1185">Reference proteome</keyword>
<sequence>MSSRNCCQIRRSNRGDYNRLGYDLNHLDGLGGRIGSAIGAISGSFGVATPLAPPDPRAVFKESLADYFEEQCRARGHHAQCFRRGGPSQTPKAALTDADSSTNVVKFFDQGKFLPSRVYR</sequence>
<name>A0A370T8V1_9HELO</name>
<evidence type="ECO:0000313" key="1">
    <source>
        <dbReference type="EMBL" id="RDL29907.1"/>
    </source>
</evidence>
<dbReference type="Proteomes" id="UP000254866">
    <property type="component" value="Unassembled WGS sequence"/>
</dbReference>
<dbReference type="AlphaFoldDB" id="A0A370T8V1"/>
<gene>
    <name evidence="1" type="ORF">BP5553_10534</name>
</gene>
<protein>
    <submittedName>
        <fullName evidence="1">Uncharacterized protein</fullName>
    </submittedName>
</protein>
<comment type="caution">
    <text evidence="1">The sequence shown here is derived from an EMBL/GenBank/DDBJ whole genome shotgun (WGS) entry which is preliminary data.</text>
</comment>
<evidence type="ECO:0000313" key="2">
    <source>
        <dbReference type="Proteomes" id="UP000254866"/>
    </source>
</evidence>
<accession>A0A370T8V1</accession>
<organism evidence="1 2">
    <name type="scientific">Venustampulla echinocandica</name>
    <dbReference type="NCBI Taxonomy" id="2656787"/>
    <lineage>
        <taxon>Eukaryota</taxon>
        <taxon>Fungi</taxon>
        <taxon>Dikarya</taxon>
        <taxon>Ascomycota</taxon>
        <taxon>Pezizomycotina</taxon>
        <taxon>Leotiomycetes</taxon>
        <taxon>Helotiales</taxon>
        <taxon>Pleuroascaceae</taxon>
        <taxon>Venustampulla</taxon>
    </lineage>
</organism>
<dbReference type="RefSeq" id="XP_031864597.1">
    <property type="nucleotide sequence ID" value="XM_032019157.1"/>
</dbReference>